<reference evidence="4" key="1">
    <citation type="journal article" date="2019" name="Int. J. Syst. Evol. Microbiol.">
        <title>The Global Catalogue of Microorganisms (GCM) 10K type strain sequencing project: providing services to taxonomists for standard genome sequencing and annotation.</title>
        <authorList>
            <consortium name="The Broad Institute Genomics Platform"/>
            <consortium name="The Broad Institute Genome Sequencing Center for Infectious Disease"/>
            <person name="Wu L."/>
            <person name="Ma J."/>
        </authorList>
    </citation>
    <scope>NUCLEOTIDE SEQUENCE [LARGE SCALE GENOMIC DNA]</scope>
    <source>
        <strain evidence="4">JCM 16953</strain>
    </source>
</reference>
<name>A0ABP7IC20_9ACTN</name>
<dbReference type="InterPro" id="IPR000572">
    <property type="entry name" value="OxRdtase_Mopterin-bd_dom"/>
</dbReference>
<sequence>MRTPPVLRRLPIPTEDSFTSRLRSAAVTARVGLWLGVCFAVAFVTGVLSHYAQLDHQPVPLPTRPVWGYQVTQGLHVVAGTAAVPLLLVKLWTVFPRLFQAVPRRAGELVRAVLERGSIAVLVAAAVFELATGVANVAQWYVWDFSFRSAHYAVAWVATGALLLHVAVKLPVVRAVLTADVDDTTHDRPGAVRPGPLTRRGLLRVTWLAAGVVTVAAAAGTVPALRRLAVLAPRDLAGGGIPINRTAREAGVVGAAAAESYRCVVTAGSRQVVLSRQQLLALPQRTATLPIACVEGWSASGSWTGVRMRDLLDLVGAPAGKEVRVSSLQSPHDTVLPASFADDPKTLLALALDGDPLSLDHGFPARLIAPDRPGVEQVKWVARIEVLS</sequence>
<feature type="domain" description="Oxidoreductase molybdopterin-binding" evidence="2">
    <location>
        <begin position="257"/>
        <end position="387"/>
    </location>
</feature>
<dbReference type="Pfam" id="PF00174">
    <property type="entry name" value="Oxidored_molyb"/>
    <property type="match status" value="1"/>
</dbReference>
<dbReference type="SUPFAM" id="SSF56524">
    <property type="entry name" value="Oxidoreductase molybdopterin-binding domain"/>
    <property type="match status" value="1"/>
</dbReference>
<proteinExistence type="predicted"/>
<dbReference type="CDD" id="cd00321">
    <property type="entry name" value="SO_family_Moco"/>
    <property type="match status" value="1"/>
</dbReference>
<protein>
    <submittedName>
        <fullName evidence="3">Molybdopterin-dependent oxidoreductase</fullName>
    </submittedName>
</protein>
<dbReference type="InterPro" id="IPR036374">
    <property type="entry name" value="OxRdtase_Mopterin-bd_sf"/>
</dbReference>
<organism evidence="3 4">
    <name type="scientific">Nocardioides panacisoli</name>
    <dbReference type="NCBI Taxonomy" id="627624"/>
    <lineage>
        <taxon>Bacteria</taxon>
        <taxon>Bacillati</taxon>
        <taxon>Actinomycetota</taxon>
        <taxon>Actinomycetes</taxon>
        <taxon>Propionibacteriales</taxon>
        <taxon>Nocardioidaceae</taxon>
        <taxon>Nocardioides</taxon>
    </lineage>
</organism>
<dbReference type="Gene3D" id="3.90.420.10">
    <property type="entry name" value="Oxidoreductase, molybdopterin-binding domain"/>
    <property type="match status" value="1"/>
</dbReference>
<feature type="transmembrane region" description="Helical" evidence="1">
    <location>
        <begin position="74"/>
        <end position="99"/>
    </location>
</feature>
<evidence type="ECO:0000256" key="1">
    <source>
        <dbReference type="SAM" id="Phobius"/>
    </source>
</evidence>
<comment type="caution">
    <text evidence="3">The sequence shown here is derived from an EMBL/GenBank/DDBJ whole genome shotgun (WGS) entry which is preliminary data.</text>
</comment>
<feature type="transmembrane region" description="Helical" evidence="1">
    <location>
        <begin position="205"/>
        <end position="225"/>
    </location>
</feature>
<keyword evidence="1" id="KW-0812">Transmembrane</keyword>
<gene>
    <name evidence="3" type="ORF">GCM10022242_16010</name>
</gene>
<evidence type="ECO:0000313" key="4">
    <source>
        <dbReference type="Proteomes" id="UP001501821"/>
    </source>
</evidence>
<dbReference type="Proteomes" id="UP001501821">
    <property type="component" value="Unassembled WGS sequence"/>
</dbReference>
<keyword evidence="4" id="KW-1185">Reference proteome</keyword>
<keyword evidence="1" id="KW-0472">Membrane</keyword>
<evidence type="ECO:0000313" key="3">
    <source>
        <dbReference type="EMBL" id="GAA3814655.1"/>
    </source>
</evidence>
<keyword evidence="1" id="KW-1133">Transmembrane helix</keyword>
<dbReference type="PANTHER" id="PTHR43032">
    <property type="entry name" value="PROTEIN-METHIONINE-SULFOXIDE REDUCTASE"/>
    <property type="match status" value="1"/>
</dbReference>
<feature type="transmembrane region" description="Helical" evidence="1">
    <location>
        <begin position="119"/>
        <end position="143"/>
    </location>
</feature>
<dbReference type="PANTHER" id="PTHR43032:SF2">
    <property type="entry name" value="BLL0505 PROTEIN"/>
    <property type="match status" value="1"/>
</dbReference>
<accession>A0ABP7IC20</accession>
<dbReference type="RefSeq" id="WP_344774117.1">
    <property type="nucleotide sequence ID" value="NZ_BAABAH010000004.1"/>
</dbReference>
<evidence type="ECO:0000259" key="2">
    <source>
        <dbReference type="Pfam" id="PF00174"/>
    </source>
</evidence>
<feature type="transmembrane region" description="Helical" evidence="1">
    <location>
        <begin position="31"/>
        <end position="54"/>
    </location>
</feature>
<dbReference type="EMBL" id="BAABAH010000004">
    <property type="protein sequence ID" value="GAA3814655.1"/>
    <property type="molecule type" value="Genomic_DNA"/>
</dbReference>
<feature type="transmembrane region" description="Helical" evidence="1">
    <location>
        <begin position="149"/>
        <end position="168"/>
    </location>
</feature>